<proteinExistence type="predicted"/>
<dbReference type="OrthoDB" id="9787617at2"/>
<dbReference type="PANTHER" id="PTHR12526">
    <property type="entry name" value="GLYCOSYLTRANSFERASE"/>
    <property type="match status" value="1"/>
</dbReference>
<dbReference type="PANTHER" id="PTHR12526:SF630">
    <property type="entry name" value="GLYCOSYLTRANSFERASE"/>
    <property type="match status" value="1"/>
</dbReference>
<accession>D3LB00</accession>
<name>D3LB00_OENOE</name>
<gene>
    <name evidence="1" type="ORF">AWRIB429_1530</name>
</gene>
<dbReference type="Gene3D" id="3.40.50.2000">
    <property type="entry name" value="Glycogen Phosphorylase B"/>
    <property type="match status" value="2"/>
</dbReference>
<dbReference type="Proteomes" id="UP000003075">
    <property type="component" value="Unassembled WGS sequence"/>
</dbReference>
<evidence type="ECO:0000313" key="1">
    <source>
        <dbReference type="EMBL" id="EFD87955.1"/>
    </source>
</evidence>
<sequence>MLQKKTRILILTSDYQFAAVHIFKRNPNLKVVLWIHESYESLQKTSKNYMKLFNQGIKEADCIVCLTQDSYNYFSKLNSNCVLIPNFVHLPGNSQISDLSSRNISATSRISFFLGIKGIDVLVETAKFISSKYNITFAGSGSEKEIKKLNRIEKNEGVSNRIILEGPLHDAELLHHYVNSSLFISTSRSESFSLTILEAMSLGLPIVAFSTAGARYLLDNGKYGCIIEQGAVQEFAKRVNQLMNNDKKLLRYQRLSLKRAKDFNPTKIMEKWNRLLEKLNTVDY</sequence>
<dbReference type="SUPFAM" id="SSF53756">
    <property type="entry name" value="UDP-Glycosyltransferase/glycogen phosphorylase"/>
    <property type="match status" value="1"/>
</dbReference>
<reference evidence="1 2" key="1">
    <citation type="journal article" date="2010" name="Appl. Microbiol. Biotechnol.">
        <title>Genotypic diversity in Oenococcus oeni by high-density microarray comparative genome hybridization and whole genome sequencing.</title>
        <authorList>
            <person name="Borneman A.R."/>
            <person name="Bartowsky E.J."/>
            <person name="McCarthy J."/>
            <person name="Chambers P.J."/>
        </authorList>
    </citation>
    <scope>NUCLEOTIDE SEQUENCE [LARGE SCALE GENOMIC DNA]</scope>
    <source>
        <strain evidence="1 2">AWRIB429</strain>
    </source>
</reference>
<evidence type="ECO:0000313" key="2">
    <source>
        <dbReference type="Proteomes" id="UP000003075"/>
    </source>
</evidence>
<dbReference type="Pfam" id="PF13692">
    <property type="entry name" value="Glyco_trans_1_4"/>
    <property type="match status" value="1"/>
</dbReference>
<dbReference type="AlphaFoldDB" id="D3LB00"/>
<dbReference type="EMBL" id="ACSE01000028">
    <property type="protein sequence ID" value="EFD87955.1"/>
    <property type="molecule type" value="Genomic_DNA"/>
</dbReference>
<protein>
    <submittedName>
        <fullName evidence="1">Uncharacterized protein</fullName>
    </submittedName>
</protein>
<comment type="caution">
    <text evidence="1">The sequence shown here is derived from an EMBL/GenBank/DDBJ whole genome shotgun (WGS) entry which is preliminary data.</text>
</comment>
<organism evidence="1 2">
    <name type="scientific">Oenococcus oeni AWRIB429</name>
    <dbReference type="NCBI Taxonomy" id="655225"/>
    <lineage>
        <taxon>Bacteria</taxon>
        <taxon>Bacillati</taxon>
        <taxon>Bacillota</taxon>
        <taxon>Bacilli</taxon>
        <taxon>Lactobacillales</taxon>
        <taxon>Lactobacillaceae</taxon>
        <taxon>Oenococcus</taxon>
    </lineage>
</organism>